<dbReference type="GO" id="GO:0005886">
    <property type="term" value="C:plasma membrane"/>
    <property type="evidence" value="ECO:0007669"/>
    <property type="project" value="UniProtKB-SubCell"/>
</dbReference>
<dbReference type="eggNOG" id="COG4209">
    <property type="taxonomic scope" value="Bacteria"/>
</dbReference>
<accession>F4LP35</accession>
<feature type="domain" description="ABC transmembrane type-1" evidence="8">
    <location>
        <begin position="80"/>
        <end position="298"/>
    </location>
</feature>
<evidence type="ECO:0000256" key="3">
    <source>
        <dbReference type="ARBA" id="ARBA00022475"/>
    </source>
</evidence>
<dbReference type="AlphaFoldDB" id="F4LP35"/>
<dbReference type="KEGG" id="tbe:Trebr_0467"/>
<dbReference type="STRING" id="906968.Trebr_0467"/>
<dbReference type="Pfam" id="PF00528">
    <property type="entry name" value="BPD_transp_1"/>
    <property type="match status" value="1"/>
</dbReference>
<evidence type="ECO:0000256" key="6">
    <source>
        <dbReference type="ARBA" id="ARBA00023136"/>
    </source>
</evidence>
<name>F4LP35_TREBD</name>
<dbReference type="PANTHER" id="PTHR30193:SF44">
    <property type="entry name" value="LACTOSE TRANSPORT SYSTEM PERMEASE PROTEIN LACF"/>
    <property type="match status" value="1"/>
</dbReference>
<feature type="transmembrane region" description="Helical" evidence="7">
    <location>
        <begin position="84"/>
        <end position="108"/>
    </location>
</feature>
<dbReference type="InterPro" id="IPR051393">
    <property type="entry name" value="ABC_transporter_permease"/>
</dbReference>
<keyword evidence="6 7" id="KW-0472">Membrane</keyword>
<sequence>MKNRKSRWTKDDTELTFLCFPTLVWYFLFSYLPMFGIVIAFKNYRVSPGHGFIYSLFHSKTVWFDNFKFFITSPDFPILLRNTFLYNSAFIVLGIIIPVALAIILTNIHSGFKSKCYQTLMFFPHFMSWVVVSYFVYAFLSPDKGFLNMVLAASGKQTINWYADARYWPVILIFMNLWKTTGYTMVVYLAAITGVDGTMYEAAVIDGATKWQQTKRITIPSILPIIIMMFLLNVGKIFYSDFGLFYQITQRVPQPLYGVASTFDTYIYNAIQSGIPLGLNAAATFFQSIACCITVMLANAVVKRIDPDSAII</sequence>
<evidence type="ECO:0000313" key="9">
    <source>
        <dbReference type="EMBL" id="AEE15911.1"/>
    </source>
</evidence>
<dbReference type="PANTHER" id="PTHR30193">
    <property type="entry name" value="ABC TRANSPORTER PERMEASE PROTEIN"/>
    <property type="match status" value="1"/>
</dbReference>
<dbReference type="OrthoDB" id="368362at2"/>
<feature type="transmembrane region" description="Helical" evidence="7">
    <location>
        <begin position="15"/>
        <end position="41"/>
    </location>
</feature>
<dbReference type="Gene3D" id="1.10.3720.10">
    <property type="entry name" value="MetI-like"/>
    <property type="match status" value="1"/>
</dbReference>
<evidence type="ECO:0000256" key="2">
    <source>
        <dbReference type="ARBA" id="ARBA00022448"/>
    </source>
</evidence>
<protein>
    <submittedName>
        <fullName evidence="9">ABC-type transporter, integral membrane subunit</fullName>
    </submittedName>
</protein>
<dbReference type="CDD" id="cd06261">
    <property type="entry name" value="TM_PBP2"/>
    <property type="match status" value="1"/>
</dbReference>
<evidence type="ECO:0000256" key="4">
    <source>
        <dbReference type="ARBA" id="ARBA00022692"/>
    </source>
</evidence>
<dbReference type="RefSeq" id="WP_013757630.1">
    <property type="nucleotide sequence ID" value="NC_015500.1"/>
</dbReference>
<proteinExistence type="inferred from homology"/>
<dbReference type="GO" id="GO:0055085">
    <property type="term" value="P:transmembrane transport"/>
    <property type="evidence" value="ECO:0007669"/>
    <property type="project" value="InterPro"/>
</dbReference>
<dbReference type="PROSITE" id="PS50928">
    <property type="entry name" value="ABC_TM1"/>
    <property type="match status" value="1"/>
</dbReference>
<comment type="similarity">
    <text evidence="7">Belongs to the binding-protein-dependent transport system permease family.</text>
</comment>
<keyword evidence="2 7" id="KW-0813">Transport</keyword>
<evidence type="ECO:0000256" key="5">
    <source>
        <dbReference type="ARBA" id="ARBA00022989"/>
    </source>
</evidence>
<evidence type="ECO:0000256" key="1">
    <source>
        <dbReference type="ARBA" id="ARBA00004651"/>
    </source>
</evidence>
<keyword evidence="5 7" id="KW-1133">Transmembrane helix</keyword>
<feature type="transmembrane region" description="Helical" evidence="7">
    <location>
        <begin position="281"/>
        <end position="302"/>
    </location>
</feature>
<dbReference type="Proteomes" id="UP000006546">
    <property type="component" value="Chromosome"/>
</dbReference>
<dbReference type="HOGENOM" id="CLU_016047_0_1_12"/>
<feature type="transmembrane region" description="Helical" evidence="7">
    <location>
        <begin position="120"/>
        <end position="140"/>
    </location>
</feature>
<gene>
    <name evidence="9" type="ordered locus">Trebr_0467</name>
</gene>
<feature type="transmembrane region" description="Helical" evidence="7">
    <location>
        <begin position="217"/>
        <end position="239"/>
    </location>
</feature>
<keyword evidence="4 7" id="KW-0812">Transmembrane</keyword>
<dbReference type="InterPro" id="IPR035906">
    <property type="entry name" value="MetI-like_sf"/>
</dbReference>
<reference evidence="10" key="1">
    <citation type="submission" date="2011-04" db="EMBL/GenBank/DDBJ databases">
        <title>The complete genome of Treponema brennaborense DSM 12168.</title>
        <authorList>
            <person name="Lucas S."/>
            <person name="Han J."/>
            <person name="Lapidus A."/>
            <person name="Bruce D."/>
            <person name="Goodwin L."/>
            <person name="Pitluck S."/>
            <person name="Peters L."/>
            <person name="Kyrpides N."/>
            <person name="Mavromatis K."/>
            <person name="Ivanova N."/>
            <person name="Mikhailova N."/>
            <person name="Pagani I."/>
            <person name="Teshima H."/>
            <person name="Detter J.C."/>
            <person name="Tapia R."/>
            <person name="Han C."/>
            <person name="Land M."/>
            <person name="Hauser L."/>
            <person name="Markowitz V."/>
            <person name="Cheng J.-F."/>
            <person name="Hugenholtz P."/>
            <person name="Woyke T."/>
            <person name="Wu D."/>
            <person name="Gronow S."/>
            <person name="Wellnitz S."/>
            <person name="Brambilla E."/>
            <person name="Klenk H.-P."/>
            <person name="Eisen J.A."/>
        </authorList>
    </citation>
    <scope>NUCLEOTIDE SEQUENCE [LARGE SCALE GENOMIC DNA]</scope>
    <source>
        <strain evidence="10">DSM 12168 / CIP 105900 / DD5/3</strain>
    </source>
</reference>
<comment type="subcellular location">
    <subcellularLocation>
        <location evidence="1 7">Cell membrane</location>
        <topology evidence="1 7">Multi-pass membrane protein</topology>
    </subcellularLocation>
</comment>
<evidence type="ECO:0000259" key="8">
    <source>
        <dbReference type="PROSITE" id="PS50928"/>
    </source>
</evidence>
<keyword evidence="10" id="KW-1185">Reference proteome</keyword>
<evidence type="ECO:0000256" key="7">
    <source>
        <dbReference type="RuleBase" id="RU363032"/>
    </source>
</evidence>
<organism evidence="9 10">
    <name type="scientific">Treponema brennaborense (strain DSM 12168 / CIP 105900 / DD5/3)</name>
    <dbReference type="NCBI Taxonomy" id="906968"/>
    <lineage>
        <taxon>Bacteria</taxon>
        <taxon>Pseudomonadati</taxon>
        <taxon>Spirochaetota</taxon>
        <taxon>Spirochaetia</taxon>
        <taxon>Spirochaetales</taxon>
        <taxon>Treponemataceae</taxon>
        <taxon>Treponema</taxon>
    </lineage>
</organism>
<dbReference type="InterPro" id="IPR000515">
    <property type="entry name" value="MetI-like"/>
</dbReference>
<dbReference type="EMBL" id="CP002696">
    <property type="protein sequence ID" value="AEE15911.1"/>
    <property type="molecule type" value="Genomic_DNA"/>
</dbReference>
<dbReference type="SUPFAM" id="SSF161098">
    <property type="entry name" value="MetI-like"/>
    <property type="match status" value="1"/>
</dbReference>
<evidence type="ECO:0000313" key="10">
    <source>
        <dbReference type="Proteomes" id="UP000006546"/>
    </source>
</evidence>
<keyword evidence="3" id="KW-1003">Cell membrane</keyword>